<evidence type="ECO:0000259" key="2">
    <source>
        <dbReference type="Pfam" id="PF14311"/>
    </source>
</evidence>
<feature type="domain" description="Treble clef zinc finger" evidence="2">
    <location>
        <begin position="6"/>
        <end position="61"/>
    </location>
</feature>
<evidence type="ECO:0000313" key="3">
    <source>
        <dbReference type="EMBL" id="SVE50694.1"/>
    </source>
</evidence>
<feature type="non-terminal residue" evidence="3">
    <location>
        <position position="95"/>
    </location>
</feature>
<accession>A0A383E299</accession>
<organism evidence="3">
    <name type="scientific">marine metagenome</name>
    <dbReference type="NCBI Taxonomy" id="408172"/>
    <lineage>
        <taxon>unclassified sequences</taxon>
        <taxon>metagenomes</taxon>
        <taxon>ecological metagenomes</taxon>
    </lineage>
</organism>
<feature type="region of interest" description="Disordered" evidence="1">
    <location>
        <begin position="1"/>
        <end position="22"/>
    </location>
</feature>
<name>A0A383E299_9ZZZZ</name>
<evidence type="ECO:0000256" key="1">
    <source>
        <dbReference type="SAM" id="MobiDB-lite"/>
    </source>
</evidence>
<sequence length="95" mass="10276">MFPEVAAQWHPTRNGDLTSADVAGGSGKQVWWKCPKGDDHEWQTMPGHRTGNESGCPCCSGLQVSVTNSLEALFPEVAAQWHPTRNCDLTPADVA</sequence>
<protein>
    <recommendedName>
        <fullName evidence="2">Treble clef zinc finger domain-containing protein</fullName>
    </recommendedName>
</protein>
<dbReference type="InterPro" id="IPR025487">
    <property type="entry name" value="DUF4379"/>
</dbReference>
<dbReference type="PANTHER" id="PTHR37317">
    <property type="entry name" value="BLR8090 PROTEIN"/>
    <property type="match status" value="1"/>
</dbReference>
<dbReference type="AlphaFoldDB" id="A0A383E299"/>
<gene>
    <name evidence="3" type="ORF">METZ01_LOCUS503548</name>
</gene>
<dbReference type="PANTHER" id="PTHR37317:SF1">
    <property type="entry name" value="ZINC-RIBBON DOMAIN-CONTAINING PROTEIN-RELATED"/>
    <property type="match status" value="1"/>
</dbReference>
<dbReference type="EMBL" id="UINC01222076">
    <property type="protein sequence ID" value="SVE50694.1"/>
    <property type="molecule type" value="Genomic_DNA"/>
</dbReference>
<dbReference type="Pfam" id="PF14311">
    <property type="entry name" value="DUF4379"/>
    <property type="match status" value="1"/>
</dbReference>
<reference evidence="3" key="1">
    <citation type="submission" date="2018-05" db="EMBL/GenBank/DDBJ databases">
        <authorList>
            <person name="Lanie J.A."/>
            <person name="Ng W.-L."/>
            <person name="Kazmierczak K.M."/>
            <person name="Andrzejewski T.M."/>
            <person name="Davidsen T.M."/>
            <person name="Wayne K.J."/>
            <person name="Tettelin H."/>
            <person name="Glass J.I."/>
            <person name="Rusch D."/>
            <person name="Podicherti R."/>
            <person name="Tsui H.-C.T."/>
            <person name="Winkler M.E."/>
        </authorList>
    </citation>
    <scope>NUCLEOTIDE SEQUENCE</scope>
</reference>
<proteinExistence type="predicted"/>